<feature type="transmembrane region" description="Helical" evidence="6">
    <location>
        <begin position="108"/>
        <end position="127"/>
    </location>
</feature>
<reference evidence="8 9" key="1">
    <citation type="submission" date="2024-04" db="EMBL/GenBank/DDBJ databases">
        <title>Polymorphospora sp. isolated from Baiyangdian Lake in Xiong'an New Area.</title>
        <authorList>
            <person name="Zhang X."/>
            <person name="Liu J."/>
        </authorList>
    </citation>
    <scope>NUCLEOTIDE SEQUENCE [LARGE SCALE GENOMIC DNA]</scope>
    <source>
        <strain evidence="8 9">2-325</strain>
    </source>
</reference>
<organism evidence="8 9">
    <name type="scientific">Polymorphospora lycopeni</name>
    <dbReference type="NCBI Taxonomy" id="3140240"/>
    <lineage>
        <taxon>Bacteria</taxon>
        <taxon>Bacillati</taxon>
        <taxon>Actinomycetota</taxon>
        <taxon>Actinomycetes</taxon>
        <taxon>Micromonosporales</taxon>
        <taxon>Micromonosporaceae</taxon>
        <taxon>Polymorphospora</taxon>
    </lineage>
</organism>
<feature type="transmembrane region" description="Helical" evidence="6">
    <location>
        <begin position="156"/>
        <end position="173"/>
    </location>
</feature>
<keyword evidence="3 6" id="KW-0812">Transmembrane</keyword>
<gene>
    <name evidence="8" type="ORF">AAFH96_12205</name>
</gene>
<dbReference type="RefSeq" id="WP_375734196.1">
    <property type="nucleotide sequence ID" value="NZ_JBCGDC010000027.1"/>
</dbReference>
<evidence type="ECO:0000313" key="8">
    <source>
        <dbReference type="EMBL" id="MFB6393860.1"/>
    </source>
</evidence>
<dbReference type="EMBL" id="JBCGDC010000027">
    <property type="protein sequence ID" value="MFB6393860.1"/>
    <property type="molecule type" value="Genomic_DNA"/>
</dbReference>
<sequence>MELEPEPRTHGARTDVAERRTTASTMLVFLQMTSLQLGAVFATGLAARIGAVPAATLRLGFAAVFTWIAVRPKVGRITRGDLPLVVTFGAVLAVMNASFFAAISRLPLGVATTLEFLGPLAVVLISAARFRDRIWGLVAAAGVVLLTWNLGHLDGWGIGFALVAATCRALYIVGSKRIGQRYGNADGLCFALAVGFVLALPFGAVIGGRQLLQQDVLLTGMLVALLSSAVPYLCDLYALRHLPSHVFGILVSMAPAGGALAGFLLLDQVLRPVQAAGIALVVAASIGALMGTRRRARVASAASTVEPESGSPARP</sequence>
<evidence type="ECO:0000256" key="6">
    <source>
        <dbReference type="SAM" id="Phobius"/>
    </source>
</evidence>
<feature type="domain" description="EamA" evidence="7">
    <location>
        <begin position="156"/>
        <end position="287"/>
    </location>
</feature>
<name>A0ABV5CPC7_9ACTN</name>
<feature type="transmembrane region" description="Helical" evidence="6">
    <location>
        <begin position="272"/>
        <end position="290"/>
    </location>
</feature>
<dbReference type="PANTHER" id="PTHR32322">
    <property type="entry name" value="INNER MEMBRANE TRANSPORTER"/>
    <property type="match status" value="1"/>
</dbReference>
<feature type="transmembrane region" description="Helical" evidence="6">
    <location>
        <begin position="216"/>
        <end position="234"/>
    </location>
</feature>
<accession>A0ABV5CPC7</accession>
<evidence type="ECO:0000256" key="1">
    <source>
        <dbReference type="ARBA" id="ARBA00004141"/>
    </source>
</evidence>
<feature type="transmembrane region" description="Helical" evidence="6">
    <location>
        <begin position="246"/>
        <end position="266"/>
    </location>
</feature>
<dbReference type="SUPFAM" id="SSF103481">
    <property type="entry name" value="Multidrug resistance efflux transporter EmrE"/>
    <property type="match status" value="2"/>
</dbReference>
<comment type="caution">
    <text evidence="8">The sequence shown here is derived from an EMBL/GenBank/DDBJ whole genome shotgun (WGS) entry which is preliminary data.</text>
</comment>
<keyword evidence="9" id="KW-1185">Reference proteome</keyword>
<keyword evidence="4 6" id="KW-1133">Transmembrane helix</keyword>
<feature type="transmembrane region" description="Helical" evidence="6">
    <location>
        <begin position="82"/>
        <end position="102"/>
    </location>
</feature>
<evidence type="ECO:0000256" key="4">
    <source>
        <dbReference type="ARBA" id="ARBA00022989"/>
    </source>
</evidence>
<keyword evidence="5 6" id="KW-0472">Membrane</keyword>
<feature type="transmembrane region" description="Helical" evidence="6">
    <location>
        <begin position="49"/>
        <end position="70"/>
    </location>
</feature>
<dbReference type="Pfam" id="PF00892">
    <property type="entry name" value="EamA"/>
    <property type="match status" value="1"/>
</dbReference>
<feature type="transmembrane region" description="Helical" evidence="6">
    <location>
        <begin position="134"/>
        <end position="150"/>
    </location>
</feature>
<dbReference type="InterPro" id="IPR037185">
    <property type="entry name" value="EmrE-like"/>
</dbReference>
<comment type="subcellular location">
    <subcellularLocation>
        <location evidence="1">Membrane</location>
        <topology evidence="1">Multi-pass membrane protein</topology>
    </subcellularLocation>
</comment>
<comment type="similarity">
    <text evidence="2">Belongs to the EamA transporter family.</text>
</comment>
<dbReference type="InterPro" id="IPR050638">
    <property type="entry name" value="AA-Vitamin_Transporters"/>
</dbReference>
<dbReference type="Proteomes" id="UP001582793">
    <property type="component" value="Unassembled WGS sequence"/>
</dbReference>
<evidence type="ECO:0000259" key="7">
    <source>
        <dbReference type="Pfam" id="PF00892"/>
    </source>
</evidence>
<feature type="transmembrane region" description="Helical" evidence="6">
    <location>
        <begin position="185"/>
        <end position="204"/>
    </location>
</feature>
<proteinExistence type="inferred from homology"/>
<dbReference type="PANTHER" id="PTHR32322:SF2">
    <property type="entry name" value="EAMA DOMAIN-CONTAINING PROTEIN"/>
    <property type="match status" value="1"/>
</dbReference>
<evidence type="ECO:0000313" key="9">
    <source>
        <dbReference type="Proteomes" id="UP001582793"/>
    </source>
</evidence>
<feature type="transmembrane region" description="Helical" evidence="6">
    <location>
        <begin position="21"/>
        <end position="43"/>
    </location>
</feature>
<dbReference type="InterPro" id="IPR000620">
    <property type="entry name" value="EamA_dom"/>
</dbReference>
<evidence type="ECO:0000256" key="3">
    <source>
        <dbReference type="ARBA" id="ARBA00022692"/>
    </source>
</evidence>
<evidence type="ECO:0000256" key="2">
    <source>
        <dbReference type="ARBA" id="ARBA00007362"/>
    </source>
</evidence>
<protein>
    <submittedName>
        <fullName evidence="8">EamA family transporter</fullName>
    </submittedName>
</protein>
<evidence type="ECO:0000256" key="5">
    <source>
        <dbReference type="ARBA" id="ARBA00023136"/>
    </source>
</evidence>